<organism evidence="3 4">
    <name type="scientific">Solanum stoloniferum</name>
    <dbReference type="NCBI Taxonomy" id="62892"/>
    <lineage>
        <taxon>Eukaryota</taxon>
        <taxon>Viridiplantae</taxon>
        <taxon>Streptophyta</taxon>
        <taxon>Embryophyta</taxon>
        <taxon>Tracheophyta</taxon>
        <taxon>Spermatophyta</taxon>
        <taxon>Magnoliopsida</taxon>
        <taxon>eudicotyledons</taxon>
        <taxon>Gunneridae</taxon>
        <taxon>Pentapetalae</taxon>
        <taxon>asterids</taxon>
        <taxon>lamiids</taxon>
        <taxon>Solanales</taxon>
        <taxon>Solanaceae</taxon>
        <taxon>Solanoideae</taxon>
        <taxon>Solaneae</taxon>
        <taxon>Solanum</taxon>
    </lineage>
</organism>
<dbReference type="Gene3D" id="3.80.10.10">
    <property type="entry name" value="Ribonuclease Inhibitor"/>
    <property type="match status" value="1"/>
</dbReference>
<dbReference type="SUPFAM" id="SSF52047">
    <property type="entry name" value="RNI-like"/>
    <property type="match status" value="1"/>
</dbReference>
<dbReference type="InterPro" id="IPR055357">
    <property type="entry name" value="LRR_At1g61320_AtMIF1"/>
</dbReference>
<dbReference type="Pfam" id="PF23622">
    <property type="entry name" value="LRR_At1g61320_AtMIF1"/>
    <property type="match status" value="1"/>
</dbReference>
<feature type="domain" description="F-box" evidence="1">
    <location>
        <begin position="17"/>
        <end position="53"/>
    </location>
</feature>
<evidence type="ECO:0000313" key="3">
    <source>
        <dbReference type="EMBL" id="KAL3360771.1"/>
    </source>
</evidence>
<dbReference type="InterPro" id="IPR036047">
    <property type="entry name" value="F-box-like_dom_sf"/>
</dbReference>
<gene>
    <name evidence="3" type="ORF">AABB24_013959</name>
</gene>
<evidence type="ECO:0000313" key="4">
    <source>
        <dbReference type="Proteomes" id="UP001627284"/>
    </source>
</evidence>
<evidence type="ECO:0000259" key="1">
    <source>
        <dbReference type="Pfam" id="PF00646"/>
    </source>
</evidence>
<dbReference type="AlphaFoldDB" id="A0ABD2TWX0"/>
<dbReference type="Gene3D" id="1.20.1280.50">
    <property type="match status" value="1"/>
</dbReference>
<proteinExistence type="predicted"/>
<dbReference type="Pfam" id="PF00646">
    <property type="entry name" value="F-box"/>
    <property type="match status" value="1"/>
</dbReference>
<evidence type="ECO:0008006" key="5">
    <source>
        <dbReference type="Google" id="ProtNLM"/>
    </source>
</evidence>
<accession>A0ABD2TWX0</accession>
<reference evidence="3 4" key="1">
    <citation type="submission" date="2024-05" db="EMBL/GenBank/DDBJ databases">
        <title>De novo assembly of an allotetraploid wild potato.</title>
        <authorList>
            <person name="Hosaka A.J."/>
        </authorList>
    </citation>
    <scope>NUCLEOTIDE SEQUENCE [LARGE SCALE GENOMIC DNA]</scope>
    <source>
        <tissue evidence="3">Young leaves</tissue>
    </source>
</reference>
<protein>
    <recommendedName>
        <fullName evidence="5">F-box family protein</fullName>
    </recommendedName>
</protein>
<keyword evidence="4" id="KW-1185">Reference proteome</keyword>
<dbReference type="EMBL" id="JBJKTR010000008">
    <property type="protein sequence ID" value="KAL3360771.1"/>
    <property type="molecule type" value="Genomic_DNA"/>
</dbReference>
<feature type="domain" description="At1g61320/AtMIF1 LRR" evidence="2">
    <location>
        <begin position="94"/>
        <end position="435"/>
    </location>
</feature>
<dbReference type="PANTHER" id="PTHR34223">
    <property type="entry name" value="OS11G0201299 PROTEIN"/>
    <property type="match status" value="1"/>
</dbReference>
<dbReference type="SUPFAM" id="SSF81383">
    <property type="entry name" value="F-box domain"/>
    <property type="match status" value="1"/>
</dbReference>
<sequence length="458" mass="53253">MHKKIMAAAGGGDRLTALPEEILLYILSMLPNSRQVVRTSVLSSQWQFLWKSVSASLDFNSEDYRKPYKKKYILDYAASVNRELHYWRSCEKIKSFRVFPYSYQDFIAHDVDLWVHFALNIGKVEEFTLKFCYFDSLDFAYKIPEFAYTNTVLRNLVLGFCRLRPSGNVKWSNLVSLSIGDAGMTEGVMEKILSGCPNLECLELDKVVGIRRLEISSVKLRKLIVTIYETESAADDDQDYCVEIHAPHIRHLELSGLCYDKIHFQLRNVASLATAVLSLNVYFSDLEENLEKECRYLQELLHHVANVKNLELGPWCIECLSILEFKGWPVPPSSWKFLKLNAALEQYDYPGICSFLSSSSGLETLVIDWCHPKPRKLLSMYTNEDERRRRFETHSFNCSLPHLKFFKFINFYGKPSEKKFVHPLIKCLCKNATLLKKSVIACNFRRRDVFWNYVVRRS</sequence>
<evidence type="ECO:0000259" key="2">
    <source>
        <dbReference type="Pfam" id="PF23622"/>
    </source>
</evidence>
<dbReference type="InterPro" id="IPR032675">
    <property type="entry name" value="LRR_dom_sf"/>
</dbReference>
<dbReference type="PANTHER" id="PTHR34223:SF51">
    <property type="entry name" value="OS06G0556300 PROTEIN"/>
    <property type="match status" value="1"/>
</dbReference>
<dbReference type="InterPro" id="IPR001810">
    <property type="entry name" value="F-box_dom"/>
</dbReference>
<dbReference type="InterPro" id="IPR053197">
    <property type="entry name" value="F-box_SCFL_complex_component"/>
</dbReference>
<comment type="caution">
    <text evidence="3">The sequence shown here is derived from an EMBL/GenBank/DDBJ whole genome shotgun (WGS) entry which is preliminary data.</text>
</comment>
<dbReference type="Proteomes" id="UP001627284">
    <property type="component" value="Unassembled WGS sequence"/>
</dbReference>
<name>A0ABD2TWX0_9SOLN</name>